<dbReference type="GO" id="GO:0016787">
    <property type="term" value="F:hydrolase activity"/>
    <property type="evidence" value="ECO:0007669"/>
    <property type="project" value="UniProtKB-KW"/>
</dbReference>
<evidence type="ECO:0000313" key="3">
    <source>
        <dbReference type="Proteomes" id="UP000218968"/>
    </source>
</evidence>
<evidence type="ECO:0000259" key="1">
    <source>
        <dbReference type="SMART" id="SM00849"/>
    </source>
</evidence>
<keyword evidence="2" id="KW-0378">Hydrolase</keyword>
<organism evidence="2 3">
    <name type="scientific">Luteimonas chenhongjianii</name>
    <dbReference type="NCBI Taxonomy" id="2006110"/>
    <lineage>
        <taxon>Bacteria</taxon>
        <taxon>Pseudomonadati</taxon>
        <taxon>Pseudomonadota</taxon>
        <taxon>Gammaproteobacteria</taxon>
        <taxon>Lysobacterales</taxon>
        <taxon>Lysobacteraceae</taxon>
        <taxon>Luteimonas</taxon>
    </lineage>
</organism>
<keyword evidence="3" id="KW-1185">Reference proteome</keyword>
<sequence length="359" mass="40664">MCDNHQKPITASDTPAFFGIDRYGFPEAGEHPLDPPEYYPPYFWSERFKKLGYHCEELRDGFYWVTSGGYDAAFVVTEEGVIAIDAPPTLGENMLAAIEEVTDKPVTHVIYSHWHTDHIGAASVYGPDVEIVAHEITKELLERFPDPGRPLPTLTFDKEHVLTVGGVTLELSYKGENHCPGNIFIYAPAQKVLTCIDIISPGSATFMHCDASQNITAWYEAQHQIMEYDFDFLVAGHHMKYGTPELVKESIEYFADILEGAQAAIDIYSRSDRLIDILLKPGLDRFWVGSENWINSMVNYATKHVLEKKTSNGKLWSERLAGVTTQTKYHAYTVMESIRLERPRPNYRLRGENPPPFLA</sequence>
<name>A0A290XFR5_9GAMM</name>
<dbReference type="RefSeq" id="WP_096298522.1">
    <property type="nucleotide sequence ID" value="NZ_CP023406.1"/>
</dbReference>
<reference evidence="3" key="1">
    <citation type="submission" date="2017-09" db="EMBL/GenBank/DDBJ databases">
        <title>Luteimonas liuhanmingii sp.nov., isolated from the intestinal contents of Tibetan Plateau Pika in Yushu, Qinghai Province, China.</title>
        <authorList>
            <person name="Gui Z."/>
        </authorList>
    </citation>
    <scope>NUCLEOTIDE SEQUENCE [LARGE SCALE GENOMIC DNA]</scope>
    <source>
        <strain evidence="3">100111</strain>
    </source>
</reference>
<dbReference type="EMBL" id="CP023406">
    <property type="protein sequence ID" value="ATD67776.1"/>
    <property type="molecule type" value="Genomic_DNA"/>
</dbReference>
<dbReference type="SUPFAM" id="SSF56281">
    <property type="entry name" value="Metallo-hydrolase/oxidoreductase"/>
    <property type="match status" value="1"/>
</dbReference>
<dbReference type="KEGG" id="lum:CNR27_10320"/>
<proteinExistence type="predicted"/>
<gene>
    <name evidence="2" type="ORF">CNR27_10320</name>
</gene>
<dbReference type="InterPro" id="IPR050855">
    <property type="entry name" value="NDM-1-like"/>
</dbReference>
<protein>
    <submittedName>
        <fullName evidence="2">MBL fold metallo-hydrolase</fullName>
    </submittedName>
</protein>
<dbReference type="SMART" id="SM00849">
    <property type="entry name" value="Lactamase_B"/>
    <property type="match status" value="1"/>
</dbReference>
<dbReference type="CDD" id="cd16276">
    <property type="entry name" value="metallo-hydrolase-like_MBL-fold"/>
    <property type="match status" value="1"/>
</dbReference>
<dbReference type="Proteomes" id="UP000218968">
    <property type="component" value="Chromosome"/>
</dbReference>
<evidence type="ECO:0000313" key="2">
    <source>
        <dbReference type="EMBL" id="ATD67776.1"/>
    </source>
</evidence>
<dbReference type="InterPro" id="IPR036866">
    <property type="entry name" value="RibonucZ/Hydroxyglut_hydro"/>
</dbReference>
<dbReference type="Pfam" id="PF00753">
    <property type="entry name" value="Lactamase_B"/>
    <property type="match status" value="1"/>
</dbReference>
<dbReference type="PANTHER" id="PTHR42951">
    <property type="entry name" value="METALLO-BETA-LACTAMASE DOMAIN-CONTAINING"/>
    <property type="match status" value="1"/>
</dbReference>
<dbReference type="Gene3D" id="3.60.15.10">
    <property type="entry name" value="Ribonuclease Z/Hydroxyacylglutathione hydrolase-like"/>
    <property type="match status" value="1"/>
</dbReference>
<dbReference type="PANTHER" id="PTHR42951:SF22">
    <property type="entry name" value="METALLO BETA-LACTAMASE SUPERFAMILY LIPOPROTEIN"/>
    <property type="match status" value="1"/>
</dbReference>
<dbReference type="InterPro" id="IPR001279">
    <property type="entry name" value="Metallo-B-lactamas"/>
</dbReference>
<dbReference type="AlphaFoldDB" id="A0A290XFR5"/>
<dbReference type="OrthoDB" id="9815874at2"/>
<feature type="domain" description="Metallo-beta-lactamase" evidence="1">
    <location>
        <begin position="69"/>
        <end position="237"/>
    </location>
</feature>
<accession>A0A290XFR5</accession>